<accession>A0A1R3G994</accession>
<dbReference type="EMBL" id="AWWV01014898">
    <property type="protein sequence ID" value="OMO54662.1"/>
    <property type="molecule type" value="Genomic_DNA"/>
</dbReference>
<comment type="caution">
    <text evidence="1">The sequence shown here is derived from an EMBL/GenBank/DDBJ whole genome shotgun (WGS) entry which is preliminary data.</text>
</comment>
<gene>
    <name evidence="1" type="ORF">CCACVL1_27683</name>
</gene>
<dbReference type="Gramene" id="OMO54662">
    <property type="protein sequence ID" value="OMO54662"/>
    <property type="gene ID" value="CCACVL1_27683"/>
</dbReference>
<proteinExistence type="predicted"/>
<reference evidence="1 2" key="1">
    <citation type="submission" date="2013-09" db="EMBL/GenBank/DDBJ databases">
        <title>Corchorus capsularis genome sequencing.</title>
        <authorList>
            <person name="Alam M."/>
            <person name="Haque M.S."/>
            <person name="Islam M.S."/>
            <person name="Emdad E.M."/>
            <person name="Islam M.M."/>
            <person name="Ahmed B."/>
            <person name="Halim A."/>
            <person name="Hossen Q.M.M."/>
            <person name="Hossain M.Z."/>
            <person name="Ahmed R."/>
            <person name="Khan M.M."/>
            <person name="Islam R."/>
            <person name="Rashid M.M."/>
            <person name="Khan S.A."/>
            <person name="Rahman M.S."/>
            <person name="Alam M."/>
        </authorList>
    </citation>
    <scope>NUCLEOTIDE SEQUENCE [LARGE SCALE GENOMIC DNA]</scope>
    <source>
        <strain evidence="2">cv. CVL-1</strain>
        <tissue evidence="1">Whole seedling</tissue>
    </source>
</reference>
<sequence>MPTKSAQHLVPTAELAPSEINYHTRPKLTTTLASNDYNIVPGQSSNT</sequence>
<evidence type="ECO:0000313" key="1">
    <source>
        <dbReference type="EMBL" id="OMO54662.1"/>
    </source>
</evidence>
<evidence type="ECO:0000313" key="2">
    <source>
        <dbReference type="Proteomes" id="UP000188268"/>
    </source>
</evidence>
<protein>
    <submittedName>
        <fullName evidence="1">Uncharacterized protein</fullName>
    </submittedName>
</protein>
<name>A0A1R3G994_COCAP</name>
<organism evidence="1 2">
    <name type="scientific">Corchorus capsularis</name>
    <name type="common">Jute</name>
    <dbReference type="NCBI Taxonomy" id="210143"/>
    <lineage>
        <taxon>Eukaryota</taxon>
        <taxon>Viridiplantae</taxon>
        <taxon>Streptophyta</taxon>
        <taxon>Embryophyta</taxon>
        <taxon>Tracheophyta</taxon>
        <taxon>Spermatophyta</taxon>
        <taxon>Magnoliopsida</taxon>
        <taxon>eudicotyledons</taxon>
        <taxon>Gunneridae</taxon>
        <taxon>Pentapetalae</taxon>
        <taxon>rosids</taxon>
        <taxon>malvids</taxon>
        <taxon>Malvales</taxon>
        <taxon>Malvaceae</taxon>
        <taxon>Grewioideae</taxon>
        <taxon>Apeibeae</taxon>
        <taxon>Corchorus</taxon>
    </lineage>
</organism>
<keyword evidence="2" id="KW-1185">Reference proteome</keyword>
<dbReference type="Proteomes" id="UP000188268">
    <property type="component" value="Unassembled WGS sequence"/>
</dbReference>
<dbReference type="AlphaFoldDB" id="A0A1R3G994"/>